<accession>A0A1A9EZC0</accession>
<organism evidence="8 9">
    <name type="scientific">Marinobacterium aestuarii</name>
    <dbReference type="NCBI Taxonomy" id="1821621"/>
    <lineage>
        <taxon>Bacteria</taxon>
        <taxon>Pseudomonadati</taxon>
        <taxon>Pseudomonadota</taxon>
        <taxon>Gammaproteobacteria</taxon>
        <taxon>Oceanospirillales</taxon>
        <taxon>Oceanospirillaceae</taxon>
        <taxon>Marinobacterium</taxon>
    </lineage>
</organism>
<dbReference type="InterPro" id="IPR000160">
    <property type="entry name" value="GGDEF_dom"/>
</dbReference>
<dbReference type="PROSITE" id="PS50887">
    <property type="entry name" value="GGDEF"/>
    <property type="match status" value="1"/>
</dbReference>
<gene>
    <name evidence="8" type="ORF">A8C75_13830</name>
</gene>
<evidence type="ECO:0000313" key="9">
    <source>
        <dbReference type="Proteomes" id="UP000078070"/>
    </source>
</evidence>
<reference evidence="8 9" key="2">
    <citation type="journal article" date="2018" name="Int. J. Syst. Evol. Microbiol.">
        <title>Marinobacterium aestuarii sp. nov., a benzene-degrading marine bacterium isolated from estuary sediment.</title>
        <authorList>
            <person name="Bae S.S."/>
            <person name="Jung J."/>
            <person name="Chung D."/>
            <person name="Baek K."/>
        </authorList>
    </citation>
    <scope>NUCLEOTIDE SEQUENCE [LARGE SCALE GENOMIC DNA]</scope>
    <source>
        <strain evidence="8 9">ST58-10</strain>
    </source>
</reference>
<sequence length="357" mass="41291">MYKTYQHDSLAEADKTLNQLLNVLVEGTWDWRADTGHVARNPGWYRMLGYATGELKQDVFSWENIIHPDDYARVVDYIESFISGAREDYCIEYRCKKADNTYLWIRDRAHIISRHPDGSASRIIGAHENIHQYKTIQVELMEQNRHLRDGSITLENTLQQKARELEEKNRELEAKIREVEYISNTDQLTEIANRKRFEEEIQQEIGRARRYKHPLTLAIFDLDLFKDINDTHGHGTGDQVLKSTAELVRCNIRSVDGFARWGGEEFTLIFPNMTLENALLACEKLRTLIQQHEIEPGLSFTASFGVSLFQHGDCFEDLLRRADDALYRAKDKGRNRVEAQPATPSTQSDKQPDATTS</sequence>
<dbReference type="RefSeq" id="WP_067383442.1">
    <property type="nucleotide sequence ID" value="NZ_CP015839.1"/>
</dbReference>
<dbReference type="InterPro" id="IPR000014">
    <property type="entry name" value="PAS"/>
</dbReference>
<dbReference type="InterPro" id="IPR043128">
    <property type="entry name" value="Rev_trsase/Diguanyl_cyclase"/>
</dbReference>
<dbReference type="CDD" id="cd01949">
    <property type="entry name" value="GGDEF"/>
    <property type="match status" value="1"/>
</dbReference>
<evidence type="ECO:0000256" key="4">
    <source>
        <dbReference type="SAM" id="Coils"/>
    </source>
</evidence>
<dbReference type="GO" id="GO:0052621">
    <property type="term" value="F:diguanylate cyclase activity"/>
    <property type="evidence" value="ECO:0007669"/>
    <property type="project" value="UniProtKB-EC"/>
</dbReference>
<dbReference type="PROSITE" id="PS50112">
    <property type="entry name" value="PAS"/>
    <property type="match status" value="1"/>
</dbReference>
<dbReference type="SMART" id="SM00267">
    <property type="entry name" value="GGDEF"/>
    <property type="match status" value="1"/>
</dbReference>
<dbReference type="EC" id="2.7.7.65" evidence="2"/>
<dbReference type="Gene3D" id="3.30.70.270">
    <property type="match status" value="1"/>
</dbReference>
<evidence type="ECO:0000256" key="3">
    <source>
        <dbReference type="ARBA" id="ARBA00034247"/>
    </source>
</evidence>
<dbReference type="PANTHER" id="PTHR45138:SF9">
    <property type="entry name" value="DIGUANYLATE CYCLASE DGCM-RELATED"/>
    <property type="match status" value="1"/>
</dbReference>
<proteinExistence type="predicted"/>
<feature type="domain" description="PAS" evidence="6">
    <location>
        <begin position="13"/>
        <end position="85"/>
    </location>
</feature>
<dbReference type="Proteomes" id="UP000078070">
    <property type="component" value="Chromosome"/>
</dbReference>
<reference evidence="9" key="1">
    <citation type="submission" date="2016-05" db="EMBL/GenBank/DDBJ databases">
        <authorList>
            <person name="Baek K."/>
            <person name="Yang S.-J."/>
        </authorList>
    </citation>
    <scope>NUCLEOTIDE SEQUENCE [LARGE SCALE GENOMIC DNA]</scope>
    <source>
        <strain evidence="9">ST58-10</strain>
    </source>
</reference>
<dbReference type="NCBIfam" id="TIGR00229">
    <property type="entry name" value="sensory_box"/>
    <property type="match status" value="1"/>
</dbReference>
<name>A0A1A9EZC0_9GAMM</name>
<evidence type="ECO:0000259" key="7">
    <source>
        <dbReference type="PROSITE" id="PS50887"/>
    </source>
</evidence>
<comment type="catalytic activity">
    <reaction evidence="3">
        <text>2 GTP = 3',3'-c-di-GMP + 2 diphosphate</text>
        <dbReference type="Rhea" id="RHEA:24898"/>
        <dbReference type="ChEBI" id="CHEBI:33019"/>
        <dbReference type="ChEBI" id="CHEBI:37565"/>
        <dbReference type="ChEBI" id="CHEBI:58805"/>
        <dbReference type="EC" id="2.7.7.65"/>
    </reaction>
</comment>
<evidence type="ECO:0000256" key="2">
    <source>
        <dbReference type="ARBA" id="ARBA00012528"/>
    </source>
</evidence>
<feature type="region of interest" description="Disordered" evidence="5">
    <location>
        <begin position="331"/>
        <end position="357"/>
    </location>
</feature>
<keyword evidence="9" id="KW-1185">Reference proteome</keyword>
<dbReference type="CDD" id="cd00130">
    <property type="entry name" value="PAS"/>
    <property type="match status" value="1"/>
</dbReference>
<dbReference type="InterPro" id="IPR013655">
    <property type="entry name" value="PAS_fold_3"/>
</dbReference>
<dbReference type="SUPFAM" id="SSF55073">
    <property type="entry name" value="Nucleotide cyclase"/>
    <property type="match status" value="1"/>
</dbReference>
<keyword evidence="4" id="KW-0175">Coiled coil</keyword>
<dbReference type="STRING" id="1821621.A8C75_13830"/>
<dbReference type="KEGG" id="mars:A8C75_13830"/>
<protein>
    <recommendedName>
        <fullName evidence="2">diguanylate cyclase</fullName>
        <ecNumber evidence="2">2.7.7.65</ecNumber>
    </recommendedName>
</protein>
<dbReference type="InterPro" id="IPR050469">
    <property type="entry name" value="Diguanylate_Cyclase"/>
</dbReference>
<evidence type="ECO:0000256" key="1">
    <source>
        <dbReference type="ARBA" id="ARBA00001946"/>
    </source>
</evidence>
<dbReference type="PANTHER" id="PTHR45138">
    <property type="entry name" value="REGULATORY COMPONENTS OF SENSORY TRANSDUCTION SYSTEM"/>
    <property type="match status" value="1"/>
</dbReference>
<feature type="domain" description="GGDEF" evidence="7">
    <location>
        <begin position="213"/>
        <end position="342"/>
    </location>
</feature>
<feature type="coiled-coil region" evidence="4">
    <location>
        <begin position="151"/>
        <end position="182"/>
    </location>
</feature>
<evidence type="ECO:0000256" key="5">
    <source>
        <dbReference type="SAM" id="MobiDB-lite"/>
    </source>
</evidence>
<feature type="compositionally biased region" description="Polar residues" evidence="5">
    <location>
        <begin position="342"/>
        <end position="357"/>
    </location>
</feature>
<dbReference type="NCBIfam" id="TIGR00254">
    <property type="entry name" value="GGDEF"/>
    <property type="match status" value="1"/>
</dbReference>
<dbReference type="AlphaFoldDB" id="A0A1A9EZC0"/>
<evidence type="ECO:0000313" key="8">
    <source>
        <dbReference type="EMBL" id="ANG63444.1"/>
    </source>
</evidence>
<dbReference type="FunFam" id="3.30.70.270:FF:000001">
    <property type="entry name" value="Diguanylate cyclase domain protein"/>
    <property type="match status" value="1"/>
</dbReference>
<dbReference type="Gene3D" id="3.30.450.20">
    <property type="entry name" value="PAS domain"/>
    <property type="match status" value="1"/>
</dbReference>
<comment type="cofactor">
    <cofactor evidence="1">
        <name>Mg(2+)</name>
        <dbReference type="ChEBI" id="CHEBI:18420"/>
    </cofactor>
</comment>
<dbReference type="EMBL" id="CP015839">
    <property type="protein sequence ID" value="ANG63444.1"/>
    <property type="molecule type" value="Genomic_DNA"/>
</dbReference>
<dbReference type="InterPro" id="IPR029787">
    <property type="entry name" value="Nucleotide_cyclase"/>
</dbReference>
<dbReference type="SUPFAM" id="SSF55785">
    <property type="entry name" value="PYP-like sensor domain (PAS domain)"/>
    <property type="match status" value="1"/>
</dbReference>
<dbReference type="Pfam" id="PF08447">
    <property type="entry name" value="PAS_3"/>
    <property type="match status" value="1"/>
</dbReference>
<dbReference type="Pfam" id="PF00990">
    <property type="entry name" value="GGDEF"/>
    <property type="match status" value="1"/>
</dbReference>
<dbReference type="InterPro" id="IPR035965">
    <property type="entry name" value="PAS-like_dom_sf"/>
</dbReference>
<evidence type="ECO:0000259" key="6">
    <source>
        <dbReference type="PROSITE" id="PS50112"/>
    </source>
</evidence>